<comment type="pathway">
    <text evidence="4">Cofactor biosynthesis; riboflavin biosynthesis; 2-hydroxy-3-oxobutyl phosphate from D-ribulose 5-phosphate: step 1/1.</text>
</comment>
<feature type="binding site" evidence="14">
    <location>
        <position position="284"/>
    </location>
    <ligand>
        <name>GTP</name>
        <dbReference type="ChEBI" id="CHEBI:37565"/>
    </ligand>
</feature>
<comment type="catalytic activity">
    <reaction evidence="13 14">
        <text>GTP + 4 H2O = 2,5-diamino-6-hydroxy-4-(5-phosphoribosylamino)-pyrimidine + formate + 2 phosphate + 3 H(+)</text>
        <dbReference type="Rhea" id="RHEA:23704"/>
        <dbReference type="ChEBI" id="CHEBI:15377"/>
        <dbReference type="ChEBI" id="CHEBI:15378"/>
        <dbReference type="ChEBI" id="CHEBI:15740"/>
        <dbReference type="ChEBI" id="CHEBI:37565"/>
        <dbReference type="ChEBI" id="CHEBI:43474"/>
        <dbReference type="ChEBI" id="CHEBI:58614"/>
        <dbReference type="EC" id="3.5.4.25"/>
    </reaction>
</comment>
<keyword evidence="9 14" id="KW-0378">Hydrolase</keyword>
<dbReference type="NCBIfam" id="NF001591">
    <property type="entry name" value="PRK00393.1"/>
    <property type="match status" value="1"/>
</dbReference>
<comment type="similarity">
    <text evidence="5">In the N-terminal section; belongs to the DHBP synthase family.</text>
</comment>
<name>A0A5J5INK7_9MICO</name>
<feature type="binding site" evidence="14">
    <location>
        <position position="281"/>
    </location>
    <ligand>
        <name>Zn(2+)</name>
        <dbReference type="ChEBI" id="CHEBI:29105"/>
        <note>catalytic</note>
    </ligand>
</feature>
<feature type="compositionally biased region" description="Low complexity" evidence="15">
    <location>
        <begin position="426"/>
        <end position="444"/>
    </location>
</feature>
<comment type="caution">
    <text evidence="17">The sequence shown here is derived from an EMBL/GenBank/DDBJ whole genome shotgun (WGS) entry which is preliminary data.</text>
</comment>
<dbReference type="FunFam" id="3.40.50.10990:FF:000001">
    <property type="entry name" value="Riboflavin biosynthesis protein RibBA"/>
    <property type="match status" value="1"/>
</dbReference>
<evidence type="ECO:0000259" key="16">
    <source>
        <dbReference type="Pfam" id="PF00925"/>
    </source>
</evidence>
<evidence type="ECO:0000256" key="10">
    <source>
        <dbReference type="ARBA" id="ARBA00022833"/>
    </source>
</evidence>
<dbReference type="PIRSF" id="PIRSF001259">
    <property type="entry name" value="RibA"/>
    <property type="match status" value="1"/>
</dbReference>
<feature type="binding site" evidence="14">
    <location>
        <begin position="306"/>
        <end position="308"/>
    </location>
    <ligand>
        <name>GTP</name>
        <dbReference type="ChEBI" id="CHEBI:37565"/>
    </ligand>
</feature>
<feature type="binding site" evidence="14">
    <location>
        <position position="268"/>
    </location>
    <ligand>
        <name>Zn(2+)</name>
        <dbReference type="ChEBI" id="CHEBI:29105"/>
        <note>catalytic</note>
    </ligand>
</feature>
<evidence type="ECO:0000256" key="6">
    <source>
        <dbReference type="ARBA" id="ARBA00022619"/>
    </source>
</evidence>
<dbReference type="GO" id="GO:0008270">
    <property type="term" value="F:zinc ion binding"/>
    <property type="evidence" value="ECO:0007669"/>
    <property type="project" value="UniProtKB-UniRule"/>
</dbReference>
<dbReference type="InterPro" id="IPR017945">
    <property type="entry name" value="DHBP_synth_RibB-like_a/b_dom"/>
</dbReference>
<comment type="catalytic activity">
    <reaction evidence="1">
        <text>D-ribulose 5-phosphate = (2S)-2-hydroxy-3-oxobutyl phosphate + formate + H(+)</text>
        <dbReference type="Rhea" id="RHEA:18457"/>
        <dbReference type="ChEBI" id="CHEBI:15378"/>
        <dbReference type="ChEBI" id="CHEBI:15740"/>
        <dbReference type="ChEBI" id="CHEBI:58121"/>
        <dbReference type="ChEBI" id="CHEBI:58830"/>
        <dbReference type="EC" id="4.1.99.12"/>
    </reaction>
</comment>
<dbReference type="Pfam" id="PF00926">
    <property type="entry name" value="DHBP_synthase"/>
    <property type="match status" value="1"/>
</dbReference>
<keyword evidence="6 14" id="KW-0686">Riboflavin biosynthesis</keyword>
<comment type="similarity">
    <text evidence="14">Belongs to the GTP cyclohydrolase II family.</text>
</comment>
<feature type="active site" description="Proton acceptor" evidence="14">
    <location>
        <position position="340"/>
    </location>
</feature>
<accession>A0A5J5INK7</accession>
<dbReference type="Proteomes" id="UP000327039">
    <property type="component" value="Unassembled WGS sequence"/>
</dbReference>
<evidence type="ECO:0000256" key="5">
    <source>
        <dbReference type="ARBA" id="ARBA00005520"/>
    </source>
</evidence>
<feature type="binding site" evidence="14">
    <location>
        <position position="368"/>
    </location>
    <ligand>
        <name>GTP</name>
        <dbReference type="ChEBI" id="CHEBI:37565"/>
    </ligand>
</feature>
<evidence type="ECO:0000256" key="1">
    <source>
        <dbReference type="ARBA" id="ARBA00000141"/>
    </source>
</evidence>
<feature type="active site" description="Nucleophile" evidence="14">
    <location>
        <position position="342"/>
    </location>
</feature>
<dbReference type="InterPro" id="IPR032677">
    <property type="entry name" value="GTP_cyclohydro_II"/>
</dbReference>
<dbReference type="AlphaFoldDB" id="A0A5J5INK7"/>
<comment type="function">
    <text evidence="12 14">Catalyzes the conversion of GTP to 2,5-diamino-6-ribosylamino-4(3H)-pyrimidinone 5'-phosphate (DARP), formate and pyrophosphate.</text>
</comment>
<dbReference type="HAMAP" id="MF_00179">
    <property type="entry name" value="RibA"/>
    <property type="match status" value="1"/>
</dbReference>
<dbReference type="SUPFAM" id="SSF55821">
    <property type="entry name" value="YrdC/RibB"/>
    <property type="match status" value="1"/>
</dbReference>
<keyword evidence="11 14" id="KW-0342">GTP-binding</keyword>
<evidence type="ECO:0000256" key="8">
    <source>
        <dbReference type="ARBA" id="ARBA00022741"/>
    </source>
</evidence>
<dbReference type="NCBIfam" id="TIGR00505">
    <property type="entry name" value="ribA"/>
    <property type="match status" value="1"/>
</dbReference>
<evidence type="ECO:0000313" key="17">
    <source>
        <dbReference type="EMBL" id="KAA9085027.1"/>
    </source>
</evidence>
<dbReference type="NCBIfam" id="TIGR00506">
    <property type="entry name" value="ribB"/>
    <property type="match status" value="1"/>
</dbReference>
<evidence type="ECO:0000256" key="7">
    <source>
        <dbReference type="ARBA" id="ARBA00022723"/>
    </source>
</evidence>
<comment type="function">
    <text evidence="2">Catalyzes the conversion of D-ribulose 5-phosphate to formate and 3,4-dihydroxy-2-butanone 4-phosphate.</text>
</comment>
<dbReference type="EMBL" id="VYRZ01000003">
    <property type="protein sequence ID" value="KAA9085027.1"/>
    <property type="molecule type" value="Genomic_DNA"/>
</dbReference>
<evidence type="ECO:0000256" key="4">
    <source>
        <dbReference type="ARBA" id="ARBA00004904"/>
    </source>
</evidence>
<evidence type="ECO:0000313" key="18">
    <source>
        <dbReference type="Proteomes" id="UP000327039"/>
    </source>
</evidence>
<proteinExistence type="inferred from homology"/>
<feature type="binding site" evidence="14">
    <location>
        <position position="363"/>
    </location>
    <ligand>
        <name>GTP</name>
        <dbReference type="ChEBI" id="CHEBI:37565"/>
    </ligand>
</feature>
<dbReference type="InterPro" id="IPR036144">
    <property type="entry name" value="RibA-like_sf"/>
</dbReference>
<evidence type="ECO:0000256" key="15">
    <source>
        <dbReference type="SAM" id="MobiDB-lite"/>
    </source>
</evidence>
<keyword evidence="7 14" id="KW-0479">Metal-binding</keyword>
<dbReference type="GO" id="GO:0003935">
    <property type="term" value="F:GTP cyclohydrolase II activity"/>
    <property type="evidence" value="ECO:0007669"/>
    <property type="project" value="UniProtKB-UniRule"/>
</dbReference>
<dbReference type="PANTHER" id="PTHR21327">
    <property type="entry name" value="GTP CYCLOHYDROLASE II-RELATED"/>
    <property type="match status" value="1"/>
</dbReference>
<dbReference type="GO" id="GO:0005829">
    <property type="term" value="C:cytosol"/>
    <property type="evidence" value="ECO:0007669"/>
    <property type="project" value="TreeGrafter"/>
</dbReference>
<keyword evidence="10 14" id="KW-0862">Zinc</keyword>
<evidence type="ECO:0000256" key="13">
    <source>
        <dbReference type="ARBA" id="ARBA00049295"/>
    </source>
</evidence>
<evidence type="ECO:0000256" key="3">
    <source>
        <dbReference type="ARBA" id="ARBA00004853"/>
    </source>
</evidence>
<dbReference type="InterPro" id="IPR000926">
    <property type="entry name" value="RibA"/>
</dbReference>
<feature type="binding site" evidence="14">
    <location>
        <begin position="263"/>
        <end position="267"/>
    </location>
    <ligand>
        <name>GTP</name>
        <dbReference type="ChEBI" id="CHEBI:37565"/>
    </ligand>
</feature>
<feature type="binding site" evidence="14">
    <location>
        <position position="328"/>
    </location>
    <ligand>
        <name>GTP</name>
        <dbReference type="ChEBI" id="CHEBI:37565"/>
    </ligand>
</feature>
<dbReference type="RefSeq" id="WP_150419736.1">
    <property type="nucleotide sequence ID" value="NZ_VYRZ01000003.1"/>
</dbReference>
<dbReference type="Gene3D" id="3.90.870.10">
    <property type="entry name" value="DHBP synthase"/>
    <property type="match status" value="1"/>
</dbReference>
<comment type="pathway">
    <text evidence="3 14">Cofactor biosynthesis; riboflavin biosynthesis; 5-amino-6-(D-ribitylamino)uracil from GTP: step 1/4.</text>
</comment>
<keyword evidence="8 14" id="KW-0547">Nucleotide-binding</keyword>
<evidence type="ECO:0000256" key="11">
    <source>
        <dbReference type="ARBA" id="ARBA00023134"/>
    </source>
</evidence>
<dbReference type="CDD" id="cd00641">
    <property type="entry name" value="GTP_cyclohydro2"/>
    <property type="match status" value="1"/>
</dbReference>
<dbReference type="PANTHER" id="PTHR21327:SF18">
    <property type="entry name" value="3,4-DIHYDROXY-2-BUTANONE 4-PHOSPHATE SYNTHASE"/>
    <property type="match status" value="1"/>
</dbReference>
<dbReference type="InterPro" id="IPR000422">
    <property type="entry name" value="DHBP_synthase_RibB"/>
</dbReference>
<feature type="domain" description="GTP cyclohydrolase II" evidence="16">
    <location>
        <begin position="222"/>
        <end position="384"/>
    </location>
</feature>
<dbReference type="GO" id="GO:0009231">
    <property type="term" value="P:riboflavin biosynthetic process"/>
    <property type="evidence" value="ECO:0007669"/>
    <property type="project" value="UniProtKB-UniRule"/>
</dbReference>
<dbReference type="EC" id="3.5.4.25" evidence="14"/>
<sequence>MSLSPISAALDALRAGRPILVADDEHRENEGDVILSAALATPEWIAWTVRHSSGFICAPMPAEWADRLDLPPMVETNEDARGTAYTVSVDASTGVTTGISAADRARTLTVLADPDAVPTSLIRPGHILPLRAVDGGVRERSGHTEAAVELMRLAGLEPVGAIAEVVAEDGSMMRLPGLLELGERDGVPVITIEQLIAHLDETDPRPAAASEGGARRRVSLRAEAHVPTSHGSFRFRAYKDRVTGTDHIAVVSGELGDDAPLVRVHSECLTGEAFGSLKCECGPQLDAALDAIDENGGIVIYMRGHEGRGIGLINKLRAYQLQERGLDTLDANLALGLPADARDYAAAAGILADLGVDSIRLLTNNSDKVSQLRDLGLDIVEQVPLLVGVGANNHQYLATKRDRMGHIIDGAELDAALARTEAAGAATAAAAPAEPALPATTTPAQNTETPA</sequence>
<keyword evidence="18" id="KW-1185">Reference proteome</keyword>
<dbReference type="Pfam" id="PF00925">
    <property type="entry name" value="GTP_cyclohydro2"/>
    <property type="match status" value="1"/>
</dbReference>
<feature type="binding site" evidence="14">
    <location>
        <position position="279"/>
    </location>
    <ligand>
        <name>Zn(2+)</name>
        <dbReference type="ChEBI" id="CHEBI:29105"/>
        <note>catalytic</note>
    </ligand>
</feature>
<evidence type="ECO:0000256" key="14">
    <source>
        <dbReference type="HAMAP-Rule" id="MF_00179"/>
    </source>
</evidence>
<comment type="cofactor">
    <cofactor evidence="14">
        <name>Zn(2+)</name>
        <dbReference type="ChEBI" id="CHEBI:29105"/>
    </cofactor>
    <text evidence="14">Binds 1 zinc ion per subunit.</text>
</comment>
<reference evidence="18" key="1">
    <citation type="submission" date="2019-09" db="EMBL/GenBank/DDBJ databases">
        <title>Mumia zhuanghuii sp. nov. isolated from the intestinal contents of plateau pika (Ochotona curzoniae) in the Qinghai-Tibet plateau of China.</title>
        <authorList>
            <person name="Tian Z."/>
        </authorList>
    </citation>
    <scope>NUCLEOTIDE SEQUENCE [LARGE SCALE GENOMIC DNA]</scope>
    <source>
        <strain evidence="18">DSM 25564</strain>
    </source>
</reference>
<dbReference type="UniPathway" id="UPA00275">
    <property type="reaction ID" value="UER00399"/>
</dbReference>
<protein>
    <recommendedName>
        <fullName evidence="14">GTP cyclohydrolase-2</fullName>
        <ecNumber evidence="14">3.5.4.25</ecNumber>
    </recommendedName>
    <alternativeName>
        <fullName evidence="14">GTP cyclohydrolase II</fullName>
    </alternativeName>
</protein>
<feature type="region of interest" description="Disordered" evidence="15">
    <location>
        <begin position="426"/>
        <end position="451"/>
    </location>
</feature>
<evidence type="ECO:0000256" key="2">
    <source>
        <dbReference type="ARBA" id="ARBA00002284"/>
    </source>
</evidence>
<dbReference type="GO" id="GO:0005525">
    <property type="term" value="F:GTP binding"/>
    <property type="evidence" value="ECO:0007669"/>
    <property type="project" value="UniProtKB-KW"/>
</dbReference>
<evidence type="ECO:0000256" key="12">
    <source>
        <dbReference type="ARBA" id="ARBA00043932"/>
    </source>
</evidence>
<evidence type="ECO:0000256" key="9">
    <source>
        <dbReference type="ARBA" id="ARBA00022801"/>
    </source>
</evidence>
<dbReference type="OrthoDB" id="9793111at2"/>
<dbReference type="SUPFAM" id="SSF142695">
    <property type="entry name" value="RibA-like"/>
    <property type="match status" value="1"/>
</dbReference>
<gene>
    <name evidence="14 17" type="primary">ribA</name>
    <name evidence="17" type="ORF">F6B42_10985</name>
</gene>
<dbReference type="Gene3D" id="3.40.50.10990">
    <property type="entry name" value="GTP cyclohydrolase II"/>
    <property type="match status" value="1"/>
</dbReference>
<organism evidence="17 18">
    <name type="scientific">Microbacterium radiodurans</name>
    <dbReference type="NCBI Taxonomy" id="661398"/>
    <lineage>
        <taxon>Bacteria</taxon>
        <taxon>Bacillati</taxon>
        <taxon>Actinomycetota</taxon>
        <taxon>Actinomycetes</taxon>
        <taxon>Micrococcales</taxon>
        <taxon>Microbacteriaceae</taxon>
        <taxon>Microbacterium</taxon>
    </lineage>
</organism>
<dbReference type="GO" id="GO:0008686">
    <property type="term" value="F:3,4-dihydroxy-2-butanone-4-phosphate synthase activity"/>
    <property type="evidence" value="ECO:0007669"/>
    <property type="project" value="UniProtKB-EC"/>
</dbReference>